<sequence>MSRRNSGGEDSLFLKLFDYLDKHSDHNDKEILKKIPKIKKAQISNIRANLYKQLLASLRLFHRSNNIDIYLNEQLDYAHVLYDKGLYKSSLDILDKAKTKALEQKQYMMAQNMVEFEKHIESQHITGSMSAKAIELDELSHFLIHRNQKSASLSSASLQLYGLYLRHGYVRNQKDYKYVTEFFEEKLPVYDLEDLDFYEKLYYFQSYVWYSNMCHDFLNYYRYAQRWVNLFHDNPAMKDKELASYIKGLHNLLNALFLAGKYKKFKKAYLELEQFNSDGVLSINRNEESLLVLFKNVHMINLHYMQGSFTECLEMMPELEKIIVSNKYNWDQHRIMVFYYKIACLYFGAVQNENCIHYLNLIINNFFPKVREDIQSFARILNLIAHFELGNELLISYQIKSVYRFLSKMNDLHEVQKEIFKFLRKTPRIEPKNLNHEFGLLRDKLVIIREMPFEKRPFLYLDIIAWLESRIEGVAVEKVIERNFNLLQNENATLG</sequence>
<dbReference type="EMBL" id="BSOH01000015">
    <property type="protein sequence ID" value="GLR18114.1"/>
    <property type="molecule type" value="Genomic_DNA"/>
</dbReference>
<protein>
    <submittedName>
        <fullName evidence="1">Uncharacterized protein</fullName>
    </submittedName>
</protein>
<name>A0AA37SR03_9BACT</name>
<evidence type="ECO:0000313" key="1">
    <source>
        <dbReference type="EMBL" id="GLR18114.1"/>
    </source>
</evidence>
<reference evidence="1" key="1">
    <citation type="journal article" date="2014" name="Int. J. Syst. Evol. Microbiol.">
        <title>Complete genome sequence of Corynebacterium casei LMG S-19264T (=DSM 44701T), isolated from a smear-ripened cheese.</title>
        <authorList>
            <consortium name="US DOE Joint Genome Institute (JGI-PGF)"/>
            <person name="Walter F."/>
            <person name="Albersmeier A."/>
            <person name="Kalinowski J."/>
            <person name="Ruckert C."/>
        </authorList>
    </citation>
    <scope>NUCLEOTIDE SEQUENCE</scope>
    <source>
        <strain evidence="1">NBRC 108769</strain>
    </source>
</reference>
<gene>
    <name evidence="1" type="ORF">GCM10007940_27290</name>
</gene>
<dbReference type="AlphaFoldDB" id="A0AA37SR03"/>
<comment type="caution">
    <text evidence="1">The sequence shown here is derived from an EMBL/GenBank/DDBJ whole genome shotgun (WGS) entry which is preliminary data.</text>
</comment>
<organism evidence="1 2">
    <name type="scientific">Portibacter lacus</name>
    <dbReference type="NCBI Taxonomy" id="1099794"/>
    <lineage>
        <taxon>Bacteria</taxon>
        <taxon>Pseudomonadati</taxon>
        <taxon>Bacteroidota</taxon>
        <taxon>Saprospiria</taxon>
        <taxon>Saprospirales</taxon>
        <taxon>Haliscomenobacteraceae</taxon>
        <taxon>Portibacter</taxon>
    </lineage>
</organism>
<dbReference type="RefSeq" id="WP_235294457.1">
    <property type="nucleotide sequence ID" value="NZ_BSOH01000015.1"/>
</dbReference>
<reference evidence="1" key="2">
    <citation type="submission" date="2023-01" db="EMBL/GenBank/DDBJ databases">
        <title>Draft genome sequence of Portibacter lacus strain NBRC 108769.</title>
        <authorList>
            <person name="Sun Q."/>
            <person name="Mori K."/>
        </authorList>
    </citation>
    <scope>NUCLEOTIDE SEQUENCE</scope>
    <source>
        <strain evidence="1">NBRC 108769</strain>
    </source>
</reference>
<proteinExistence type="predicted"/>
<dbReference type="Proteomes" id="UP001156666">
    <property type="component" value="Unassembled WGS sequence"/>
</dbReference>
<keyword evidence="2" id="KW-1185">Reference proteome</keyword>
<evidence type="ECO:0000313" key="2">
    <source>
        <dbReference type="Proteomes" id="UP001156666"/>
    </source>
</evidence>
<accession>A0AA37SR03</accession>